<dbReference type="Gene3D" id="1.10.490.10">
    <property type="entry name" value="Globins"/>
    <property type="match status" value="1"/>
</dbReference>
<evidence type="ECO:0000256" key="4">
    <source>
        <dbReference type="ARBA" id="ARBA00023004"/>
    </source>
</evidence>
<dbReference type="Pfam" id="PF01152">
    <property type="entry name" value="Bac_globin"/>
    <property type="match status" value="1"/>
</dbReference>
<name>A0A4U2Z7M7_9BACT</name>
<dbReference type="Proteomes" id="UP000309561">
    <property type="component" value="Unassembled WGS sequence"/>
</dbReference>
<gene>
    <name evidence="6" type="ORF">FCU45_03790</name>
</gene>
<dbReference type="OrthoDB" id="9790913at2"/>
<dbReference type="RefSeq" id="WP_137012438.1">
    <property type="nucleotide sequence ID" value="NZ_SZPX01000002.1"/>
</dbReference>
<keyword evidence="2" id="KW-0349">Heme</keyword>
<evidence type="ECO:0000256" key="2">
    <source>
        <dbReference type="ARBA" id="ARBA00022617"/>
    </source>
</evidence>
<protein>
    <submittedName>
        <fullName evidence="6">Globin</fullName>
    </submittedName>
</protein>
<dbReference type="GO" id="GO:0046872">
    <property type="term" value="F:metal ion binding"/>
    <property type="evidence" value="ECO:0007669"/>
    <property type="project" value="UniProtKB-KW"/>
</dbReference>
<keyword evidence="7" id="KW-1185">Reference proteome</keyword>
<dbReference type="GO" id="GO:0005344">
    <property type="term" value="F:oxygen carrier activity"/>
    <property type="evidence" value="ECO:0007669"/>
    <property type="project" value="InterPro"/>
</dbReference>
<keyword evidence="4" id="KW-0408">Iron</keyword>
<accession>A0A4U2Z7M7</accession>
<reference evidence="6 7" key="1">
    <citation type="submission" date="2019-04" db="EMBL/GenBank/DDBJ databases">
        <title>Sulfurimonas crateris sp. nov. a facultative anaerobic sulfur-oxidizing chemolithautotrophic bacterium isolated from a terrestrial mud vulcano.</title>
        <authorList>
            <person name="Ratnikova N.M."/>
            <person name="Slobodkin A.I."/>
            <person name="Merkel A.Y."/>
            <person name="Novikov A."/>
            <person name="Bonch-Osmolovskaya E.A."/>
            <person name="Slobodkina G.B."/>
        </authorList>
    </citation>
    <scope>NUCLEOTIDE SEQUENCE [LARGE SCALE GENOMIC DNA]</scope>
    <source>
        <strain evidence="6 7">SN118</strain>
    </source>
</reference>
<keyword evidence="1" id="KW-0813">Transport</keyword>
<evidence type="ECO:0000256" key="1">
    <source>
        <dbReference type="ARBA" id="ARBA00022448"/>
    </source>
</evidence>
<evidence type="ECO:0000313" key="7">
    <source>
        <dbReference type="Proteomes" id="UP000309561"/>
    </source>
</evidence>
<dbReference type="InterPro" id="IPR001486">
    <property type="entry name" value="Hemoglobin_trunc"/>
</dbReference>
<dbReference type="SUPFAM" id="SSF46458">
    <property type="entry name" value="Globin-like"/>
    <property type="match status" value="1"/>
</dbReference>
<dbReference type="GO" id="GO:0019825">
    <property type="term" value="F:oxygen binding"/>
    <property type="evidence" value="ECO:0007669"/>
    <property type="project" value="InterPro"/>
</dbReference>
<keyword evidence="3" id="KW-0479">Metal-binding</keyword>
<dbReference type="AlphaFoldDB" id="A0A4U2Z7M7"/>
<proteinExistence type="inferred from homology"/>
<dbReference type="InterPro" id="IPR009050">
    <property type="entry name" value="Globin-like_sf"/>
</dbReference>
<comment type="caution">
    <text evidence="6">The sequence shown here is derived from an EMBL/GenBank/DDBJ whole genome shotgun (WGS) entry which is preliminary data.</text>
</comment>
<dbReference type="InterPro" id="IPR012292">
    <property type="entry name" value="Globin/Proto"/>
</dbReference>
<evidence type="ECO:0000256" key="3">
    <source>
        <dbReference type="ARBA" id="ARBA00022723"/>
    </source>
</evidence>
<sequence>MSYEITKAIQGEDVKFKNPDPAFYEALGYDGMQELMYKFYDRIYESNIAHFFPQDPEEFEEVKKKNTKFFIQICGGPSIYDEEMKGKDLDQYMIDIHKNFSIYEKSRDEWLGTFREVLMELDIDQNIKDDFWQYLDKFSKLTVNRYLKESAYV</sequence>
<evidence type="ECO:0000256" key="5">
    <source>
        <dbReference type="ARBA" id="ARBA00034496"/>
    </source>
</evidence>
<dbReference type="GO" id="GO:0020037">
    <property type="term" value="F:heme binding"/>
    <property type="evidence" value="ECO:0007669"/>
    <property type="project" value="InterPro"/>
</dbReference>
<comment type="similarity">
    <text evidence="5">Belongs to the truncated hemoglobin family. Group II subfamily.</text>
</comment>
<dbReference type="EMBL" id="SZPX01000002">
    <property type="protein sequence ID" value="TKI70416.1"/>
    <property type="molecule type" value="Genomic_DNA"/>
</dbReference>
<evidence type="ECO:0000313" key="6">
    <source>
        <dbReference type="EMBL" id="TKI70416.1"/>
    </source>
</evidence>
<dbReference type="PANTHER" id="PTHR47366">
    <property type="entry name" value="TWO-ON-TWO HEMOGLOBIN-3"/>
    <property type="match status" value="1"/>
</dbReference>
<dbReference type="InterPro" id="IPR044203">
    <property type="entry name" value="GlbO/GLB3-like"/>
</dbReference>
<organism evidence="6 7">
    <name type="scientific">Sulfurimonas crateris</name>
    <dbReference type="NCBI Taxonomy" id="2574727"/>
    <lineage>
        <taxon>Bacteria</taxon>
        <taxon>Pseudomonadati</taxon>
        <taxon>Campylobacterota</taxon>
        <taxon>Epsilonproteobacteria</taxon>
        <taxon>Campylobacterales</taxon>
        <taxon>Sulfurimonadaceae</taxon>
        <taxon>Sulfurimonas</taxon>
    </lineage>
</organism>